<feature type="transmembrane region" description="Helical" evidence="1">
    <location>
        <begin position="240"/>
        <end position="265"/>
    </location>
</feature>
<gene>
    <name evidence="2" type="ORF">SDC9_59938</name>
</gene>
<evidence type="ECO:0000313" key="2">
    <source>
        <dbReference type="EMBL" id="MPM13581.1"/>
    </source>
</evidence>
<feature type="transmembrane region" description="Helical" evidence="1">
    <location>
        <begin position="91"/>
        <end position="110"/>
    </location>
</feature>
<keyword evidence="1" id="KW-0472">Membrane</keyword>
<feature type="transmembrane region" description="Helical" evidence="1">
    <location>
        <begin position="64"/>
        <end position="85"/>
    </location>
</feature>
<feature type="transmembrane region" description="Helical" evidence="1">
    <location>
        <begin position="337"/>
        <end position="357"/>
    </location>
</feature>
<dbReference type="AlphaFoldDB" id="A0A644XCV4"/>
<feature type="transmembrane region" description="Helical" evidence="1">
    <location>
        <begin position="369"/>
        <end position="394"/>
    </location>
</feature>
<protein>
    <recommendedName>
        <fullName evidence="3">O-antigen ligase</fullName>
    </recommendedName>
</protein>
<reference evidence="2" key="1">
    <citation type="submission" date="2019-08" db="EMBL/GenBank/DDBJ databases">
        <authorList>
            <person name="Kucharzyk K."/>
            <person name="Murdoch R.W."/>
            <person name="Higgins S."/>
            <person name="Loffler F."/>
        </authorList>
    </citation>
    <scope>NUCLEOTIDE SEQUENCE</scope>
</reference>
<feature type="transmembrane region" description="Helical" evidence="1">
    <location>
        <begin position="122"/>
        <end position="142"/>
    </location>
</feature>
<feature type="transmembrane region" description="Helical" evidence="1">
    <location>
        <begin position="199"/>
        <end position="228"/>
    </location>
</feature>
<proteinExistence type="predicted"/>
<evidence type="ECO:0000256" key="1">
    <source>
        <dbReference type="SAM" id="Phobius"/>
    </source>
</evidence>
<keyword evidence="1" id="KW-0812">Transmembrane</keyword>
<evidence type="ECO:0008006" key="3">
    <source>
        <dbReference type="Google" id="ProtNLM"/>
    </source>
</evidence>
<organism evidence="2">
    <name type="scientific">bioreactor metagenome</name>
    <dbReference type="NCBI Taxonomy" id="1076179"/>
    <lineage>
        <taxon>unclassified sequences</taxon>
        <taxon>metagenomes</taxon>
        <taxon>ecological metagenomes</taxon>
    </lineage>
</organism>
<keyword evidence="1" id="KW-1133">Transmembrane helix</keyword>
<sequence length="404" mass="46551">MYIKKINLSMNKILFFMILLVSIIQGHTNVPTYIYNIIYLMVFLIGITVILCTHKKLFINTEILIFSILILLLTLLTTVFARGYFSLLSAVKGLTSFYIFVGITFIFLSYDKYAEEYWKMINMLAQFAIFLVIIQSVLYYSLDFKLHLLPVIGNCFFRAFETSSHFRPSSLFSEPSHLAEFVLLSLYYYLYIKKKFLVVFFYLLGLIFSTSGLGIVGSLALLLGYFITYSTDLKFKYQKILVFFSKLVLIILLFVFFWFVFMVGFESKNWLINRLISGATVDARVLRSIDIFSKIGSVEKITGVGLQNLANYINYHGIISEYNNISTLQNKEYAQTLGYILVTTGAIGFAVFMSVWIKLICKGDKKVRIITLLFLFVCLVSNVLTRAIFIVYLVQVLGFVKRDK</sequence>
<feature type="transmembrane region" description="Helical" evidence="1">
    <location>
        <begin position="36"/>
        <end position="52"/>
    </location>
</feature>
<dbReference type="EMBL" id="VSSQ01002140">
    <property type="protein sequence ID" value="MPM13581.1"/>
    <property type="molecule type" value="Genomic_DNA"/>
</dbReference>
<accession>A0A644XCV4</accession>
<name>A0A644XCV4_9ZZZZ</name>
<comment type="caution">
    <text evidence="2">The sequence shown here is derived from an EMBL/GenBank/DDBJ whole genome shotgun (WGS) entry which is preliminary data.</text>
</comment>